<keyword evidence="2" id="KW-1185">Reference proteome</keyword>
<dbReference type="Proteomes" id="UP000011885">
    <property type="component" value="Unassembled WGS sequence"/>
</dbReference>
<evidence type="ECO:0000313" key="1">
    <source>
        <dbReference type="EMBL" id="EMI54376.1"/>
    </source>
</evidence>
<dbReference type="AlphaFoldDB" id="M5U942"/>
<dbReference type="PATRIC" id="fig|1263870.3.peg.4448"/>
<gene>
    <name evidence="1" type="ORF">RSSM_04201</name>
</gene>
<dbReference type="EMBL" id="ANOH01000280">
    <property type="protein sequence ID" value="EMI54376.1"/>
    <property type="molecule type" value="Genomic_DNA"/>
</dbReference>
<organism evidence="1 2">
    <name type="scientific">Rhodopirellula sallentina SM41</name>
    <dbReference type="NCBI Taxonomy" id="1263870"/>
    <lineage>
        <taxon>Bacteria</taxon>
        <taxon>Pseudomonadati</taxon>
        <taxon>Planctomycetota</taxon>
        <taxon>Planctomycetia</taxon>
        <taxon>Pirellulales</taxon>
        <taxon>Pirellulaceae</taxon>
        <taxon>Rhodopirellula</taxon>
    </lineage>
</organism>
<name>M5U942_9BACT</name>
<sequence>MCLGISPHLIGELENAPRSFENIRANDSRLELRFSPTQKFIER</sequence>
<protein>
    <submittedName>
        <fullName evidence="1">Uncharacterized protein</fullName>
    </submittedName>
</protein>
<accession>M5U942</accession>
<proteinExistence type="predicted"/>
<reference evidence="1 2" key="1">
    <citation type="journal article" date="2013" name="Mar. Genomics">
        <title>Expression of sulfatases in Rhodopirellula baltica and the diversity of sulfatases in the genus Rhodopirellula.</title>
        <authorList>
            <person name="Wegner C.E."/>
            <person name="Richter-Heitmann T."/>
            <person name="Klindworth A."/>
            <person name="Klockow C."/>
            <person name="Richter M."/>
            <person name="Achstetter T."/>
            <person name="Glockner F.O."/>
            <person name="Harder J."/>
        </authorList>
    </citation>
    <scope>NUCLEOTIDE SEQUENCE [LARGE SCALE GENOMIC DNA]</scope>
    <source>
        <strain evidence="1 2">SM41</strain>
    </source>
</reference>
<comment type="caution">
    <text evidence="1">The sequence shown here is derived from an EMBL/GenBank/DDBJ whole genome shotgun (WGS) entry which is preliminary data.</text>
</comment>
<evidence type="ECO:0000313" key="2">
    <source>
        <dbReference type="Proteomes" id="UP000011885"/>
    </source>
</evidence>